<gene>
    <name evidence="2" type="ORF">C2G38_2083023</name>
</gene>
<dbReference type="Proteomes" id="UP000266673">
    <property type="component" value="Unassembled WGS sequence"/>
</dbReference>
<accession>A0A397VI10</accession>
<evidence type="ECO:0000313" key="3">
    <source>
        <dbReference type="Proteomes" id="UP000266673"/>
    </source>
</evidence>
<organism evidence="2 3">
    <name type="scientific">Gigaspora rosea</name>
    <dbReference type="NCBI Taxonomy" id="44941"/>
    <lineage>
        <taxon>Eukaryota</taxon>
        <taxon>Fungi</taxon>
        <taxon>Fungi incertae sedis</taxon>
        <taxon>Mucoromycota</taxon>
        <taxon>Glomeromycotina</taxon>
        <taxon>Glomeromycetes</taxon>
        <taxon>Diversisporales</taxon>
        <taxon>Gigasporaceae</taxon>
        <taxon>Gigaspora</taxon>
    </lineage>
</organism>
<feature type="non-terminal residue" evidence="2">
    <location>
        <position position="1"/>
    </location>
</feature>
<keyword evidence="1" id="KW-0472">Membrane</keyword>
<feature type="transmembrane region" description="Helical" evidence="1">
    <location>
        <begin position="46"/>
        <end position="66"/>
    </location>
</feature>
<evidence type="ECO:0000313" key="2">
    <source>
        <dbReference type="EMBL" id="RIB19483.1"/>
    </source>
</evidence>
<keyword evidence="1" id="KW-1133">Transmembrane helix</keyword>
<keyword evidence="3" id="KW-1185">Reference proteome</keyword>
<feature type="transmembrane region" description="Helical" evidence="1">
    <location>
        <begin position="21"/>
        <end position="40"/>
    </location>
</feature>
<protein>
    <submittedName>
        <fullName evidence="2">Uncharacterized protein</fullName>
    </submittedName>
</protein>
<sequence length="67" mass="7660">MLHSFLVPPIGIPCNMLSSSLVLSSLVFSFHFWHCVFLSYLAVSNLVILVVHFFFVVNVTICLFFYC</sequence>
<comment type="caution">
    <text evidence="2">The sequence shown here is derived from an EMBL/GenBank/DDBJ whole genome shotgun (WGS) entry which is preliminary data.</text>
</comment>
<dbReference type="AlphaFoldDB" id="A0A397VI10"/>
<evidence type="ECO:0000256" key="1">
    <source>
        <dbReference type="SAM" id="Phobius"/>
    </source>
</evidence>
<name>A0A397VI10_9GLOM</name>
<dbReference type="EMBL" id="QKWP01000471">
    <property type="protein sequence ID" value="RIB19483.1"/>
    <property type="molecule type" value="Genomic_DNA"/>
</dbReference>
<keyword evidence="1" id="KW-0812">Transmembrane</keyword>
<proteinExistence type="predicted"/>
<reference evidence="2 3" key="1">
    <citation type="submission" date="2018-06" db="EMBL/GenBank/DDBJ databases">
        <title>Comparative genomics reveals the genomic features of Rhizophagus irregularis, R. cerebriforme, R. diaphanum and Gigaspora rosea, and their symbiotic lifestyle signature.</title>
        <authorList>
            <person name="Morin E."/>
            <person name="San Clemente H."/>
            <person name="Chen E.C.H."/>
            <person name="De La Providencia I."/>
            <person name="Hainaut M."/>
            <person name="Kuo A."/>
            <person name="Kohler A."/>
            <person name="Murat C."/>
            <person name="Tang N."/>
            <person name="Roy S."/>
            <person name="Loubradou J."/>
            <person name="Henrissat B."/>
            <person name="Grigoriev I.V."/>
            <person name="Corradi N."/>
            <person name="Roux C."/>
            <person name="Martin F.M."/>
        </authorList>
    </citation>
    <scope>NUCLEOTIDE SEQUENCE [LARGE SCALE GENOMIC DNA]</scope>
    <source>
        <strain evidence="2 3">DAOM 194757</strain>
    </source>
</reference>